<keyword evidence="11" id="KW-0067">ATP-binding</keyword>
<dbReference type="PANTHER" id="PTHR44936:SF5">
    <property type="entry name" value="SENSOR HISTIDINE KINASE ENVZ"/>
    <property type="match status" value="1"/>
</dbReference>
<evidence type="ECO:0000256" key="3">
    <source>
        <dbReference type="ARBA" id="ARBA00012438"/>
    </source>
</evidence>
<dbReference type="InterPro" id="IPR003660">
    <property type="entry name" value="HAMP_dom"/>
</dbReference>
<dbReference type="PANTHER" id="PTHR44936">
    <property type="entry name" value="SENSOR PROTEIN CREC"/>
    <property type="match status" value="1"/>
</dbReference>
<feature type="transmembrane region" description="Helical" evidence="15">
    <location>
        <begin position="34"/>
        <end position="58"/>
    </location>
</feature>
<keyword evidence="20" id="KW-1185">Reference proteome</keyword>
<dbReference type="GO" id="GO:0005886">
    <property type="term" value="C:plasma membrane"/>
    <property type="evidence" value="ECO:0007669"/>
    <property type="project" value="UniProtKB-SubCell"/>
</dbReference>
<feature type="domain" description="HAMP" evidence="18">
    <location>
        <begin position="204"/>
        <end position="256"/>
    </location>
</feature>
<dbReference type="GO" id="GO:0004435">
    <property type="term" value="F:phosphatidylinositol-4,5-bisphosphate phospholipase C activity"/>
    <property type="evidence" value="ECO:0007669"/>
    <property type="project" value="InterPro"/>
</dbReference>
<name>A0A178XSE9_9HYPH</name>
<keyword evidence="6" id="KW-0597">Phosphoprotein</keyword>
<evidence type="ECO:0000256" key="11">
    <source>
        <dbReference type="ARBA" id="ARBA00022840"/>
    </source>
</evidence>
<dbReference type="PROSITE" id="PS50109">
    <property type="entry name" value="HIS_KIN"/>
    <property type="match status" value="1"/>
</dbReference>
<evidence type="ECO:0000256" key="15">
    <source>
        <dbReference type="SAM" id="Phobius"/>
    </source>
</evidence>
<dbReference type="STRING" id="1472378.AU381_21680"/>
<keyword evidence="4" id="KW-1003">Cell membrane</keyword>
<comment type="caution">
    <text evidence="19">The sequence shown here is derived from an EMBL/GenBank/DDBJ whole genome shotgun (WGS) entry which is preliminary data.</text>
</comment>
<dbReference type="AlphaFoldDB" id="A0A178XSE9"/>
<keyword evidence="5" id="KW-0997">Cell inner membrane</keyword>
<evidence type="ECO:0000313" key="19">
    <source>
        <dbReference type="EMBL" id="OAP38200.1"/>
    </source>
</evidence>
<evidence type="ECO:0000256" key="7">
    <source>
        <dbReference type="ARBA" id="ARBA00022679"/>
    </source>
</evidence>
<dbReference type="Pfam" id="PF00672">
    <property type="entry name" value="HAMP"/>
    <property type="match status" value="1"/>
</dbReference>
<dbReference type="SMART" id="SM00304">
    <property type="entry name" value="HAMP"/>
    <property type="match status" value="1"/>
</dbReference>
<dbReference type="Pfam" id="PF02518">
    <property type="entry name" value="HATPase_c"/>
    <property type="match status" value="1"/>
</dbReference>
<dbReference type="OrthoDB" id="9804645at2"/>
<keyword evidence="10" id="KW-0418">Kinase</keyword>
<dbReference type="SMART" id="SM00388">
    <property type="entry name" value="HisKA"/>
    <property type="match status" value="1"/>
</dbReference>
<evidence type="ECO:0000259" key="16">
    <source>
        <dbReference type="PROSITE" id="PS50008"/>
    </source>
</evidence>
<evidence type="ECO:0000256" key="9">
    <source>
        <dbReference type="ARBA" id="ARBA00022741"/>
    </source>
</evidence>
<dbReference type="InterPro" id="IPR004358">
    <property type="entry name" value="Sig_transdc_His_kin-like_C"/>
</dbReference>
<dbReference type="SMART" id="SM00387">
    <property type="entry name" value="HATPase_c"/>
    <property type="match status" value="1"/>
</dbReference>
<dbReference type="Gene3D" id="3.30.565.10">
    <property type="entry name" value="Histidine kinase-like ATPase, C-terminal domain"/>
    <property type="match status" value="1"/>
</dbReference>
<keyword evidence="14 15" id="KW-0472">Membrane</keyword>
<evidence type="ECO:0000256" key="12">
    <source>
        <dbReference type="ARBA" id="ARBA00022989"/>
    </source>
</evidence>
<proteinExistence type="predicted"/>
<evidence type="ECO:0000313" key="20">
    <source>
        <dbReference type="Proteomes" id="UP000094025"/>
    </source>
</evidence>
<dbReference type="InterPro" id="IPR005467">
    <property type="entry name" value="His_kinase_dom"/>
</dbReference>
<feature type="transmembrane region" description="Helical" evidence="15">
    <location>
        <begin position="183"/>
        <end position="203"/>
    </location>
</feature>
<keyword evidence="13" id="KW-0902">Two-component regulatory system</keyword>
<protein>
    <recommendedName>
        <fullName evidence="3">histidine kinase</fullName>
        <ecNumber evidence="3">2.7.13.3</ecNumber>
    </recommendedName>
</protein>
<evidence type="ECO:0000256" key="10">
    <source>
        <dbReference type="ARBA" id="ARBA00022777"/>
    </source>
</evidence>
<dbReference type="InterPro" id="IPR036890">
    <property type="entry name" value="HATPase_C_sf"/>
</dbReference>
<dbReference type="EC" id="2.7.13.3" evidence="3"/>
<dbReference type="PROSITE" id="PS50885">
    <property type="entry name" value="HAMP"/>
    <property type="match status" value="1"/>
</dbReference>
<feature type="domain" description="PI-PLC Y-box" evidence="16">
    <location>
        <begin position="159"/>
        <end position="196"/>
    </location>
</feature>
<evidence type="ECO:0000256" key="6">
    <source>
        <dbReference type="ARBA" id="ARBA00022553"/>
    </source>
</evidence>
<dbReference type="RefSeq" id="WP_064242742.1">
    <property type="nucleotide sequence ID" value="NZ_LPUX01000061.1"/>
</dbReference>
<evidence type="ECO:0000256" key="2">
    <source>
        <dbReference type="ARBA" id="ARBA00004429"/>
    </source>
</evidence>
<comment type="catalytic activity">
    <reaction evidence="1">
        <text>ATP + protein L-histidine = ADP + protein N-phospho-L-histidine.</text>
        <dbReference type="EC" id="2.7.13.3"/>
    </reaction>
</comment>
<dbReference type="GO" id="GO:0006629">
    <property type="term" value="P:lipid metabolic process"/>
    <property type="evidence" value="ECO:0007669"/>
    <property type="project" value="InterPro"/>
</dbReference>
<dbReference type="InterPro" id="IPR003594">
    <property type="entry name" value="HATPase_dom"/>
</dbReference>
<dbReference type="SUPFAM" id="SSF47384">
    <property type="entry name" value="Homodimeric domain of signal transducing histidine kinase"/>
    <property type="match status" value="1"/>
</dbReference>
<dbReference type="InterPro" id="IPR003661">
    <property type="entry name" value="HisK_dim/P_dom"/>
</dbReference>
<sequence>MASFDSLRRERSNSADSAWKRIARWLRRRLPMGLYARSLLIVVIPMVLLQSVVAFVFMERHWQLVTQRLSAAVTNDIAAIVDLITTFPQDGDIDQVVRIARDELDLNIAVEPGGELPPPRPKPFFEILDQILSEEISNQIRRPFWIDTVGNSKIVEIRIKLDDGRILRVYARRNQAYASNTHIFLVWMVGASLVLLAIAILFLRGQIRPILSLANAAESFGKGQKIDDFAPRGADEIRRAGLAFILMRERIERQIEQRTAMLTGVSHDLRTILTRFKLQLALAGDNPDLDSLNQDVEDMQNMLEGYLAFARGEAEEDVGQLKLSDLMARLAAEAELYGKTLTTSIEGEDNIRVPPNAFTRLVANLASNAYRYAETVRIEARHTPKWLTITVDDDGPGIPEHAREEVFKPFFRLDEARNLDSSGTGLGLAIARDIARSHGGNVILGDSPLGGLRATVRVPT</sequence>
<keyword evidence="9" id="KW-0547">Nucleotide-binding</keyword>
<evidence type="ECO:0000256" key="4">
    <source>
        <dbReference type="ARBA" id="ARBA00022475"/>
    </source>
</evidence>
<reference evidence="19 20" key="1">
    <citation type="journal article" date="2016" name="Int. J. Syst. Evol. Microbiol.">
        <title>Ensifer glycinis sp. nov., an novel rhizobial species associated with Glycine spp.</title>
        <authorList>
            <person name="Yan H."/>
            <person name="Yan J."/>
            <person name="Sui X.H."/>
            <person name="Wang E.T."/>
            <person name="Chen W.X."/>
            <person name="Zhang X.X."/>
            <person name="Chen W.F."/>
        </authorList>
    </citation>
    <scope>NUCLEOTIDE SEQUENCE [LARGE SCALE GENOMIC DNA]</scope>
    <source>
        <strain evidence="19 20">CCBAU 23380</strain>
    </source>
</reference>
<evidence type="ECO:0000256" key="1">
    <source>
        <dbReference type="ARBA" id="ARBA00000085"/>
    </source>
</evidence>
<feature type="domain" description="Histidine kinase" evidence="17">
    <location>
        <begin position="264"/>
        <end position="460"/>
    </location>
</feature>
<dbReference type="InterPro" id="IPR036097">
    <property type="entry name" value="HisK_dim/P_sf"/>
</dbReference>
<evidence type="ECO:0000259" key="17">
    <source>
        <dbReference type="PROSITE" id="PS50109"/>
    </source>
</evidence>
<dbReference type="SUPFAM" id="SSF55874">
    <property type="entry name" value="ATPase domain of HSP90 chaperone/DNA topoisomerase II/histidine kinase"/>
    <property type="match status" value="1"/>
</dbReference>
<dbReference type="PRINTS" id="PR00344">
    <property type="entry name" value="BCTRLSENSOR"/>
</dbReference>
<evidence type="ECO:0000256" key="13">
    <source>
        <dbReference type="ARBA" id="ARBA00023012"/>
    </source>
</evidence>
<evidence type="ECO:0000256" key="14">
    <source>
        <dbReference type="ARBA" id="ARBA00023136"/>
    </source>
</evidence>
<evidence type="ECO:0000259" key="18">
    <source>
        <dbReference type="PROSITE" id="PS50885"/>
    </source>
</evidence>
<keyword evidence="12 15" id="KW-1133">Transmembrane helix</keyword>
<comment type="subcellular location">
    <subcellularLocation>
        <location evidence="2">Cell inner membrane</location>
        <topology evidence="2">Multi-pass membrane protein</topology>
    </subcellularLocation>
</comment>
<dbReference type="PROSITE" id="PS50008">
    <property type="entry name" value="PIPLC_Y_DOMAIN"/>
    <property type="match status" value="1"/>
</dbReference>
<dbReference type="Proteomes" id="UP000094025">
    <property type="component" value="Unassembled WGS sequence"/>
</dbReference>
<evidence type="ECO:0000256" key="5">
    <source>
        <dbReference type="ARBA" id="ARBA00022519"/>
    </source>
</evidence>
<dbReference type="CDD" id="cd06225">
    <property type="entry name" value="HAMP"/>
    <property type="match status" value="1"/>
</dbReference>
<keyword evidence="8 15" id="KW-0812">Transmembrane</keyword>
<keyword evidence="7" id="KW-0808">Transferase</keyword>
<accession>A0A178XSE9</accession>
<dbReference type="CDD" id="cd00082">
    <property type="entry name" value="HisKA"/>
    <property type="match status" value="1"/>
</dbReference>
<dbReference type="InterPro" id="IPR001711">
    <property type="entry name" value="PLipase_C_Pinositol-sp_Y"/>
</dbReference>
<organism evidence="19 20">
    <name type="scientific">Sinorhizobium glycinis</name>
    <dbReference type="NCBI Taxonomy" id="1472378"/>
    <lineage>
        <taxon>Bacteria</taxon>
        <taxon>Pseudomonadati</taxon>
        <taxon>Pseudomonadota</taxon>
        <taxon>Alphaproteobacteria</taxon>
        <taxon>Hyphomicrobiales</taxon>
        <taxon>Rhizobiaceae</taxon>
        <taxon>Sinorhizobium/Ensifer group</taxon>
        <taxon>Sinorhizobium</taxon>
    </lineage>
</organism>
<evidence type="ECO:0000256" key="8">
    <source>
        <dbReference type="ARBA" id="ARBA00022692"/>
    </source>
</evidence>
<dbReference type="Gene3D" id="1.10.287.130">
    <property type="match status" value="1"/>
</dbReference>
<dbReference type="GO" id="GO:0005524">
    <property type="term" value="F:ATP binding"/>
    <property type="evidence" value="ECO:0007669"/>
    <property type="project" value="UniProtKB-KW"/>
</dbReference>
<dbReference type="EMBL" id="LPUX01000061">
    <property type="protein sequence ID" value="OAP38200.1"/>
    <property type="molecule type" value="Genomic_DNA"/>
</dbReference>
<dbReference type="GO" id="GO:0000155">
    <property type="term" value="F:phosphorelay sensor kinase activity"/>
    <property type="evidence" value="ECO:0007669"/>
    <property type="project" value="InterPro"/>
</dbReference>
<dbReference type="InterPro" id="IPR050980">
    <property type="entry name" value="2C_sensor_his_kinase"/>
</dbReference>
<gene>
    <name evidence="19" type="ORF">AU381_21680</name>
</gene>